<dbReference type="Proteomes" id="UP000439591">
    <property type="component" value="Unassembled WGS sequence"/>
</dbReference>
<dbReference type="GO" id="GO:0003824">
    <property type="term" value="F:catalytic activity"/>
    <property type="evidence" value="ECO:0007669"/>
    <property type="project" value="InterPro"/>
</dbReference>
<reference evidence="4 5" key="1">
    <citation type="submission" date="2019-11" db="EMBL/GenBank/DDBJ databases">
        <authorList>
            <person name="Holert J."/>
        </authorList>
    </citation>
    <scope>NUCLEOTIDE SEQUENCE [LARGE SCALE GENOMIC DNA]</scope>
    <source>
        <strain evidence="2">BC3_2A</strain>
        <strain evidence="3">SB11_1A</strain>
    </source>
</reference>
<dbReference type="AlphaFoldDB" id="A0A5S9NAQ2"/>
<sequence length="250" mass="28710">MKIVTWNCNGALRKKLNEIEALNGDILVIQECEDPAQSTQLYRDWAGNYLWVGTSKNKGIGVFPKKGFSVKPLAWHGEFSLQGLPSKSQSLKWTSSEVNLFLPFRIDNTITVLGVWTKGNDSQAFGYMGQFWKYLQIHRQDLSGDKTMILGDFNSNVKWDKPDRWWNHSDVIAELNDIGISSLYHKQYKEDQGQECTPTFYLQKNENKPYHIDYAFIADDLINSQKLTVGIRKDWIIVSDHMPLTIEGKG</sequence>
<organism evidence="3 4">
    <name type="scientific">Zhongshania aliphaticivorans</name>
    <dbReference type="NCBI Taxonomy" id="1470434"/>
    <lineage>
        <taxon>Bacteria</taxon>
        <taxon>Pseudomonadati</taxon>
        <taxon>Pseudomonadota</taxon>
        <taxon>Gammaproteobacteria</taxon>
        <taxon>Cellvibrionales</taxon>
        <taxon>Spongiibacteraceae</taxon>
        <taxon>Zhongshania</taxon>
    </lineage>
</organism>
<evidence type="ECO:0000313" key="5">
    <source>
        <dbReference type="Proteomes" id="UP000439591"/>
    </source>
</evidence>
<dbReference type="EMBL" id="CACSIK010000001">
    <property type="protein sequence ID" value="CAA0086394.1"/>
    <property type="molecule type" value="Genomic_DNA"/>
</dbReference>
<protein>
    <recommendedName>
        <fullName evidence="1">Endonuclease/exonuclease/phosphatase domain-containing protein</fullName>
    </recommendedName>
</protein>
<dbReference type="Proteomes" id="UP000435877">
    <property type="component" value="Unassembled WGS sequence"/>
</dbReference>
<dbReference type="SUPFAM" id="SSF56219">
    <property type="entry name" value="DNase I-like"/>
    <property type="match status" value="1"/>
</dbReference>
<dbReference type="RefSeq" id="WP_159267673.1">
    <property type="nucleotide sequence ID" value="NZ_CACSIK010000001.1"/>
</dbReference>
<evidence type="ECO:0000313" key="2">
    <source>
        <dbReference type="EMBL" id="CAA0078859.1"/>
    </source>
</evidence>
<accession>A0A5S9NAQ2</accession>
<gene>
    <name evidence="3" type="ORF">IHBHHGIJ_01031</name>
    <name evidence="2" type="ORF">KFEGEMFD_00120</name>
</gene>
<evidence type="ECO:0000313" key="4">
    <source>
        <dbReference type="Proteomes" id="UP000435877"/>
    </source>
</evidence>
<proteinExistence type="predicted"/>
<name>A0A5S9NAQ2_9GAMM</name>
<feature type="domain" description="Endonuclease/exonuclease/phosphatase" evidence="1">
    <location>
        <begin position="4"/>
        <end position="241"/>
    </location>
</feature>
<evidence type="ECO:0000313" key="3">
    <source>
        <dbReference type="EMBL" id="CAA0086394.1"/>
    </source>
</evidence>
<dbReference type="Pfam" id="PF03372">
    <property type="entry name" value="Exo_endo_phos"/>
    <property type="match status" value="1"/>
</dbReference>
<dbReference type="InterPro" id="IPR005135">
    <property type="entry name" value="Endo/exonuclease/phosphatase"/>
</dbReference>
<dbReference type="Gene3D" id="3.60.10.10">
    <property type="entry name" value="Endonuclease/exonuclease/phosphatase"/>
    <property type="match status" value="1"/>
</dbReference>
<dbReference type="InterPro" id="IPR036691">
    <property type="entry name" value="Endo/exonu/phosph_ase_sf"/>
</dbReference>
<dbReference type="EMBL" id="CACSIM010000001">
    <property type="protein sequence ID" value="CAA0078859.1"/>
    <property type="molecule type" value="Genomic_DNA"/>
</dbReference>
<keyword evidence="4" id="KW-1185">Reference proteome</keyword>
<evidence type="ECO:0000259" key="1">
    <source>
        <dbReference type="Pfam" id="PF03372"/>
    </source>
</evidence>
<dbReference type="OrthoDB" id="583592at2"/>